<gene>
    <name evidence="2" type="ORF">G6693_07875</name>
</gene>
<dbReference type="Pfam" id="PF13580">
    <property type="entry name" value="SIS_2"/>
    <property type="match status" value="1"/>
</dbReference>
<dbReference type="InterPro" id="IPR001347">
    <property type="entry name" value="SIS_dom"/>
</dbReference>
<dbReference type="InterPro" id="IPR050099">
    <property type="entry name" value="SIS_GmhA/DiaA_subfam"/>
</dbReference>
<dbReference type="PANTHER" id="PTHR30390:SF7">
    <property type="entry name" value="PHOSPHOHEPTOSE ISOMERASE"/>
    <property type="match status" value="1"/>
</dbReference>
<dbReference type="SUPFAM" id="SSF53697">
    <property type="entry name" value="SIS domain"/>
    <property type="match status" value="1"/>
</dbReference>
<dbReference type="EMBL" id="JAANGI010000001">
    <property type="protein sequence ID" value="MBT8591840.1"/>
    <property type="molecule type" value="Genomic_DNA"/>
</dbReference>
<dbReference type="GO" id="GO:1901135">
    <property type="term" value="P:carbohydrate derivative metabolic process"/>
    <property type="evidence" value="ECO:0007669"/>
    <property type="project" value="InterPro"/>
</dbReference>
<evidence type="ECO:0000259" key="1">
    <source>
        <dbReference type="PROSITE" id="PS51464"/>
    </source>
</evidence>
<dbReference type="PROSITE" id="PS51464">
    <property type="entry name" value="SIS"/>
    <property type="match status" value="1"/>
</dbReference>
<proteinExistence type="predicted"/>
<dbReference type="InterPro" id="IPR046348">
    <property type="entry name" value="SIS_dom_sf"/>
</dbReference>
<dbReference type="Proteomes" id="UP000762271">
    <property type="component" value="Unassembled WGS sequence"/>
</dbReference>
<feature type="domain" description="SIS" evidence="1">
    <location>
        <begin position="33"/>
        <end position="186"/>
    </location>
</feature>
<evidence type="ECO:0000313" key="2">
    <source>
        <dbReference type="EMBL" id="MBT8591840.1"/>
    </source>
</evidence>
<reference evidence="2" key="1">
    <citation type="journal article" date="2021" name="Genome Biol. Evol.">
        <title>Continental-Scale Gene Flow Prevents Allopatric Divergence of Pelagic Freshwater Bacteria.</title>
        <authorList>
            <person name="Hoetzinger M."/>
            <person name="Pitt A."/>
            <person name="Huemer A."/>
            <person name="Hahn M.W."/>
        </authorList>
    </citation>
    <scope>NUCLEOTIDE SEQUENCE</scope>
    <source>
        <strain evidence="2">AP-YLGG-20-G6</strain>
    </source>
</reference>
<dbReference type="AlphaFoldDB" id="A0AAE3CI44"/>
<dbReference type="Gene3D" id="3.40.50.10490">
    <property type="entry name" value="Glucose-6-phosphate isomerase like protein, domain 1"/>
    <property type="match status" value="1"/>
</dbReference>
<dbReference type="PANTHER" id="PTHR30390">
    <property type="entry name" value="SEDOHEPTULOSE 7-PHOSPHATE ISOMERASE / DNAA INITIATOR-ASSOCIATING FACTOR FOR REPLICATION INITIATION"/>
    <property type="match status" value="1"/>
</dbReference>
<comment type="caution">
    <text evidence="2">The sequence shown here is derived from an EMBL/GenBank/DDBJ whole genome shotgun (WGS) entry which is preliminary data.</text>
</comment>
<name>A0AAE3CI44_9BURK</name>
<dbReference type="GO" id="GO:0097367">
    <property type="term" value="F:carbohydrate derivative binding"/>
    <property type="evidence" value="ECO:0007669"/>
    <property type="project" value="InterPro"/>
</dbReference>
<organism evidence="2 3">
    <name type="scientific">Polynucleobacter paneuropaeus</name>
    <dbReference type="NCBI Taxonomy" id="2527775"/>
    <lineage>
        <taxon>Bacteria</taxon>
        <taxon>Pseudomonadati</taxon>
        <taxon>Pseudomonadota</taxon>
        <taxon>Betaproteobacteria</taxon>
        <taxon>Burkholderiales</taxon>
        <taxon>Burkholderiaceae</taxon>
        <taxon>Polynucleobacter</taxon>
    </lineage>
</organism>
<evidence type="ECO:0000313" key="3">
    <source>
        <dbReference type="Proteomes" id="UP000762271"/>
    </source>
</evidence>
<protein>
    <submittedName>
        <fullName evidence="2">SIS domain-containing protein</fullName>
    </submittedName>
</protein>
<sequence length="189" mass="20837">MTFSFSEYYSDLLKLLSLKEEDIHKLEMASGQIIACGARGNKVIIAGNGGSSAIASHFSVDLTKNAGIRAINFNESDLITCFANDFGYEFWVLEAIDAYVDEGDIVILISSSGKSMNIVNAANFCVEKKYQLITFSGMEMENPLVKANQNGVNFWVNSKAYNHIENVHQIQLLSIVDRCIGRAVYSASK</sequence>
<accession>A0AAE3CI44</accession>